<protein>
    <recommendedName>
        <fullName evidence="2">UBX domain-containing protein</fullName>
    </recommendedName>
</protein>
<evidence type="ECO:0000313" key="3">
    <source>
        <dbReference type="EMBL" id="KAJ7769373.1"/>
    </source>
</evidence>
<dbReference type="GO" id="GO:0061025">
    <property type="term" value="P:membrane fusion"/>
    <property type="evidence" value="ECO:0007669"/>
    <property type="project" value="TreeGrafter"/>
</dbReference>
<dbReference type="PANTHER" id="PTHR23333:SF20">
    <property type="entry name" value="NSFL1 COFACTOR P47"/>
    <property type="match status" value="1"/>
</dbReference>
<dbReference type="PROSITE" id="PS50033">
    <property type="entry name" value="UBX"/>
    <property type="match status" value="1"/>
</dbReference>
<feature type="domain" description="UBX" evidence="2">
    <location>
        <begin position="40"/>
        <end position="141"/>
    </location>
</feature>
<reference evidence="3" key="1">
    <citation type="submission" date="2023-03" db="EMBL/GenBank/DDBJ databases">
        <title>Massive genome expansion in bonnet fungi (Mycena s.s.) driven by repeated elements and novel gene families across ecological guilds.</title>
        <authorList>
            <consortium name="Lawrence Berkeley National Laboratory"/>
            <person name="Harder C.B."/>
            <person name="Miyauchi S."/>
            <person name="Viragh M."/>
            <person name="Kuo A."/>
            <person name="Thoen E."/>
            <person name="Andreopoulos B."/>
            <person name="Lu D."/>
            <person name="Skrede I."/>
            <person name="Drula E."/>
            <person name="Henrissat B."/>
            <person name="Morin E."/>
            <person name="Kohler A."/>
            <person name="Barry K."/>
            <person name="LaButti K."/>
            <person name="Morin E."/>
            <person name="Salamov A."/>
            <person name="Lipzen A."/>
            <person name="Mereny Z."/>
            <person name="Hegedus B."/>
            <person name="Baldrian P."/>
            <person name="Stursova M."/>
            <person name="Weitz H."/>
            <person name="Taylor A."/>
            <person name="Grigoriev I.V."/>
            <person name="Nagy L.G."/>
            <person name="Martin F."/>
            <person name="Kauserud H."/>
        </authorList>
    </citation>
    <scope>NUCLEOTIDE SEQUENCE</scope>
    <source>
        <strain evidence="3">CBHHK182m</strain>
    </source>
</reference>
<dbReference type="GO" id="GO:0031468">
    <property type="term" value="P:nuclear membrane reassembly"/>
    <property type="evidence" value="ECO:0007669"/>
    <property type="project" value="TreeGrafter"/>
</dbReference>
<proteinExistence type="predicted"/>
<dbReference type="InterPro" id="IPR001012">
    <property type="entry name" value="UBX_dom"/>
</dbReference>
<accession>A0AAD7NPA0</accession>
<dbReference type="PANTHER" id="PTHR23333">
    <property type="entry name" value="UBX DOMAIN CONTAINING PROTEIN"/>
    <property type="match status" value="1"/>
</dbReference>
<dbReference type="GO" id="GO:0043130">
    <property type="term" value="F:ubiquitin binding"/>
    <property type="evidence" value="ECO:0007669"/>
    <property type="project" value="TreeGrafter"/>
</dbReference>
<dbReference type="Pfam" id="PF00789">
    <property type="entry name" value="UBX"/>
    <property type="match status" value="1"/>
</dbReference>
<dbReference type="AlphaFoldDB" id="A0AAD7NPA0"/>
<dbReference type="GO" id="GO:0043161">
    <property type="term" value="P:proteasome-mediated ubiquitin-dependent protein catabolic process"/>
    <property type="evidence" value="ECO:0007669"/>
    <property type="project" value="TreeGrafter"/>
</dbReference>
<organism evidence="3 4">
    <name type="scientific">Mycena metata</name>
    <dbReference type="NCBI Taxonomy" id="1033252"/>
    <lineage>
        <taxon>Eukaryota</taxon>
        <taxon>Fungi</taxon>
        <taxon>Dikarya</taxon>
        <taxon>Basidiomycota</taxon>
        <taxon>Agaricomycotina</taxon>
        <taxon>Agaricomycetes</taxon>
        <taxon>Agaricomycetidae</taxon>
        <taxon>Agaricales</taxon>
        <taxon>Marasmiineae</taxon>
        <taxon>Mycenaceae</taxon>
        <taxon>Mycena</taxon>
    </lineage>
</organism>
<dbReference type="InterPro" id="IPR029071">
    <property type="entry name" value="Ubiquitin-like_domsf"/>
</dbReference>
<keyword evidence="4" id="KW-1185">Reference proteome</keyword>
<dbReference type="GO" id="GO:0005829">
    <property type="term" value="C:cytosol"/>
    <property type="evidence" value="ECO:0007669"/>
    <property type="project" value="TreeGrafter"/>
</dbReference>
<sequence>MRTVWRRSGARRGGVRVGCGCDEFAGGCDKSSCYECASGGGAPIAQIQVRLADGGRLLARLNHTHTVADLRAVIDAHNGPFSLCASLPPRTTSSNSTHPPHIRLRPSNSPQLPPSNSNLLNATKSSAQSQPYTLHTTFPTRELANGMCVGPGSGEGEKGLWGCVVLQRVG</sequence>
<feature type="compositionally biased region" description="Polar residues" evidence="1">
    <location>
        <begin position="122"/>
        <end position="131"/>
    </location>
</feature>
<name>A0AAD7NPA0_9AGAR</name>
<feature type="compositionally biased region" description="Polar residues" evidence="1">
    <location>
        <begin position="89"/>
        <end position="98"/>
    </location>
</feature>
<dbReference type="Gene3D" id="3.10.20.90">
    <property type="entry name" value="Phosphatidylinositol 3-kinase Catalytic Subunit, Chain A, domain 1"/>
    <property type="match status" value="1"/>
</dbReference>
<gene>
    <name evidence="3" type="ORF">B0H16DRAFT_254933</name>
</gene>
<dbReference type="EMBL" id="JARKIB010000018">
    <property type="protein sequence ID" value="KAJ7769373.1"/>
    <property type="molecule type" value="Genomic_DNA"/>
</dbReference>
<dbReference type="Proteomes" id="UP001215598">
    <property type="component" value="Unassembled WGS sequence"/>
</dbReference>
<evidence type="ECO:0000259" key="2">
    <source>
        <dbReference type="PROSITE" id="PS50033"/>
    </source>
</evidence>
<comment type="caution">
    <text evidence="3">The sequence shown here is derived from an EMBL/GenBank/DDBJ whole genome shotgun (WGS) entry which is preliminary data.</text>
</comment>
<dbReference type="SUPFAM" id="SSF54236">
    <property type="entry name" value="Ubiquitin-like"/>
    <property type="match status" value="1"/>
</dbReference>
<dbReference type="GO" id="GO:0000045">
    <property type="term" value="P:autophagosome assembly"/>
    <property type="evidence" value="ECO:0007669"/>
    <property type="project" value="TreeGrafter"/>
</dbReference>
<evidence type="ECO:0000256" key="1">
    <source>
        <dbReference type="SAM" id="MobiDB-lite"/>
    </source>
</evidence>
<dbReference type="GO" id="GO:0007030">
    <property type="term" value="P:Golgi organization"/>
    <property type="evidence" value="ECO:0007669"/>
    <property type="project" value="TreeGrafter"/>
</dbReference>
<evidence type="ECO:0000313" key="4">
    <source>
        <dbReference type="Proteomes" id="UP001215598"/>
    </source>
</evidence>
<dbReference type="GO" id="GO:0005634">
    <property type="term" value="C:nucleus"/>
    <property type="evidence" value="ECO:0007669"/>
    <property type="project" value="TreeGrafter"/>
</dbReference>
<feature type="region of interest" description="Disordered" evidence="1">
    <location>
        <begin position="87"/>
        <end position="131"/>
    </location>
</feature>
<feature type="compositionally biased region" description="Low complexity" evidence="1">
    <location>
        <begin position="105"/>
        <end position="121"/>
    </location>
</feature>